<feature type="coiled-coil region" evidence="1">
    <location>
        <begin position="70"/>
        <end position="97"/>
    </location>
</feature>
<dbReference type="RefSeq" id="XP_023433035.1">
    <property type="nucleotide sequence ID" value="XM_023580218.1"/>
</dbReference>
<evidence type="ECO:0000313" key="2">
    <source>
        <dbReference type="EMBL" id="CCT70956.1"/>
    </source>
</evidence>
<evidence type="ECO:0000313" key="3">
    <source>
        <dbReference type="Proteomes" id="UP000016800"/>
    </source>
</evidence>
<keyword evidence="3" id="KW-1185">Reference proteome</keyword>
<organism evidence="2 3">
    <name type="scientific">Gibberella fujikuroi (strain CBS 195.34 / IMI 58289 / NRRL A-6831)</name>
    <name type="common">Bakanae and foot rot disease fungus</name>
    <name type="synonym">Fusarium fujikuroi</name>
    <dbReference type="NCBI Taxonomy" id="1279085"/>
    <lineage>
        <taxon>Eukaryota</taxon>
        <taxon>Fungi</taxon>
        <taxon>Dikarya</taxon>
        <taxon>Ascomycota</taxon>
        <taxon>Pezizomycotina</taxon>
        <taxon>Sordariomycetes</taxon>
        <taxon>Hypocreomycetidae</taxon>
        <taxon>Hypocreales</taxon>
        <taxon>Nectriaceae</taxon>
        <taxon>Fusarium</taxon>
        <taxon>Fusarium fujikuroi species complex</taxon>
    </lineage>
</organism>
<gene>
    <name evidence="2" type="ORF">FFUJ_09017</name>
</gene>
<dbReference type="AlphaFoldDB" id="S0E7V9"/>
<dbReference type="EMBL" id="HF679029">
    <property type="protein sequence ID" value="CCT70956.1"/>
    <property type="molecule type" value="Genomic_DNA"/>
</dbReference>
<keyword evidence="1" id="KW-0175">Coiled coil</keyword>
<accession>S0E7V9</accession>
<proteinExistence type="predicted"/>
<dbReference type="VEuPathDB" id="FungiDB:FFUJ_09017"/>
<protein>
    <submittedName>
        <fullName evidence="2">Uncharacterized protein</fullName>
    </submittedName>
</protein>
<evidence type="ECO:0000256" key="1">
    <source>
        <dbReference type="SAM" id="Coils"/>
    </source>
</evidence>
<reference evidence="3" key="1">
    <citation type="journal article" date="2013" name="PLoS Pathog.">
        <title>Deciphering the cryptic genome: genome-wide analyses of the rice pathogen Fusarium fujikuroi reveal complex regulation of secondary metabolism and novel metabolites.</title>
        <authorList>
            <person name="Wiemann P."/>
            <person name="Sieber C.M."/>
            <person name="von Bargen K.W."/>
            <person name="Studt L."/>
            <person name="Niehaus E.M."/>
            <person name="Espino J.J."/>
            <person name="Huss K."/>
            <person name="Michielse C.B."/>
            <person name="Albermann S."/>
            <person name="Wagner D."/>
            <person name="Bergner S.V."/>
            <person name="Connolly L.R."/>
            <person name="Fischer A."/>
            <person name="Reuter G."/>
            <person name="Kleigrewe K."/>
            <person name="Bald T."/>
            <person name="Wingfield B.D."/>
            <person name="Ophir R."/>
            <person name="Freeman S."/>
            <person name="Hippler M."/>
            <person name="Smith K.M."/>
            <person name="Brown D.W."/>
            <person name="Proctor R.H."/>
            <person name="Munsterkotter M."/>
            <person name="Freitag M."/>
            <person name="Humpf H.U."/>
            <person name="Guldener U."/>
            <person name="Tudzynski B."/>
        </authorList>
    </citation>
    <scope>NUCLEOTIDE SEQUENCE [LARGE SCALE GENOMIC DNA]</scope>
    <source>
        <strain evidence="3">CBS 195.34 / IMI 58289 / NRRL A-6831</strain>
    </source>
</reference>
<name>S0E7V9_GIBF5</name>
<dbReference type="HOGENOM" id="CLU_2210114_0_0_1"/>
<sequence>MSDNQSNSALQPRVLVDCPDGYVMCTGDKPEVFEAVAARELGPGDWNASFPYKIYKREPESHTTEAESSMNSLVSQLDHVVQKMETLQKEKEEIMDKIRARGGKIRIPKN</sequence>
<dbReference type="Proteomes" id="UP000016800">
    <property type="component" value="Chromosome VII"/>
</dbReference>
<dbReference type="GeneID" id="35402491"/>